<keyword evidence="2" id="KW-0560">Oxidoreductase</keyword>
<evidence type="ECO:0000313" key="6">
    <source>
        <dbReference type="Proteomes" id="UP000245202"/>
    </source>
</evidence>
<proteinExistence type="inferred from homology"/>
<dbReference type="GO" id="GO:0016491">
    <property type="term" value="F:oxidoreductase activity"/>
    <property type="evidence" value="ECO:0007669"/>
    <property type="project" value="UniProtKB-KW"/>
</dbReference>
<dbReference type="Gene3D" id="3.30.360.10">
    <property type="entry name" value="Dihydrodipicolinate Reductase, domain 2"/>
    <property type="match status" value="1"/>
</dbReference>
<dbReference type="RefSeq" id="WP_108991684.1">
    <property type="nucleotide sequence ID" value="NZ_BDQX01000042.1"/>
</dbReference>
<evidence type="ECO:0000313" key="5">
    <source>
        <dbReference type="EMBL" id="GBG06371.1"/>
    </source>
</evidence>
<protein>
    <submittedName>
        <fullName evidence="5">Uncharacterized protein</fullName>
    </submittedName>
</protein>
<dbReference type="Pfam" id="PF22725">
    <property type="entry name" value="GFO_IDH_MocA_C3"/>
    <property type="match status" value="1"/>
</dbReference>
<reference evidence="5 6" key="1">
    <citation type="submission" date="2017-08" db="EMBL/GenBank/DDBJ databases">
        <title>Substantial Increase in Enzyme Production by Combined Drug-Resistance Mutations in Paenibacillus agaridevorans.</title>
        <authorList>
            <person name="Tanaka Y."/>
            <person name="Funane K."/>
            <person name="Hosaka T."/>
            <person name="Shiwa Y."/>
            <person name="Fujita N."/>
            <person name="Miyazaki T."/>
            <person name="Yoshikawa H."/>
            <person name="Murakami K."/>
            <person name="Kasahara K."/>
            <person name="Inaoka T."/>
            <person name="Hiraga Y."/>
            <person name="Ochi K."/>
        </authorList>
    </citation>
    <scope>NUCLEOTIDE SEQUENCE [LARGE SCALE GENOMIC DNA]</scope>
    <source>
        <strain evidence="5 6">T-3040</strain>
    </source>
</reference>
<dbReference type="EMBL" id="BDQX01000042">
    <property type="protein sequence ID" value="GBG06371.1"/>
    <property type="molecule type" value="Genomic_DNA"/>
</dbReference>
<dbReference type="PANTHER" id="PTHR22604:SF105">
    <property type="entry name" value="TRANS-1,2-DIHYDROBENZENE-1,2-DIOL DEHYDROGENASE"/>
    <property type="match status" value="1"/>
</dbReference>
<evidence type="ECO:0000256" key="2">
    <source>
        <dbReference type="ARBA" id="ARBA00023002"/>
    </source>
</evidence>
<dbReference type="InterPro" id="IPR050984">
    <property type="entry name" value="Gfo/Idh/MocA_domain"/>
</dbReference>
<dbReference type="SUPFAM" id="SSF51735">
    <property type="entry name" value="NAD(P)-binding Rossmann-fold domains"/>
    <property type="match status" value="1"/>
</dbReference>
<dbReference type="Proteomes" id="UP000245202">
    <property type="component" value="Unassembled WGS sequence"/>
</dbReference>
<dbReference type="GO" id="GO:0000166">
    <property type="term" value="F:nucleotide binding"/>
    <property type="evidence" value="ECO:0007669"/>
    <property type="project" value="InterPro"/>
</dbReference>
<name>A0A2R5ESJ5_9BACL</name>
<feature type="domain" description="GFO/IDH/MocA-like oxidoreductase" evidence="4">
    <location>
        <begin position="131"/>
        <end position="244"/>
    </location>
</feature>
<dbReference type="AlphaFoldDB" id="A0A2R5ESJ5"/>
<accession>A0A2R5ESJ5</accession>
<evidence type="ECO:0000256" key="1">
    <source>
        <dbReference type="ARBA" id="ARBA00010928"/>
    </source>
</evidence>
<dbReference type="Pfam" id="PF01408">
    <property type="entry name" value="GFO_IDH_MocA"/>
    <property type="match status" value="1"/>
</dbReference>
<dbReference type="PANTHER" id="PTHR22604">
    <property type="entry name" value="OXIDOREDUCTASES"/>
    <property type="match status" value="1"/>
</dbReference>
<dbReference type="Gene3D" id="3.40.50.720">
    <property type="entry name" value="NAD(P)-binding Rossmann-like Domain"/>
    <property type="match status" value="1"/>
</dbReference>
<dbReference type="InterPro" id="IPR000683">
    <property type="entry name" value="Gfo/Idh/MocA-like_OxRdtase_N"/>
</dbReference>
<gene>
    <name evidence="5" type="ORF">PAT3040_00896</name>
</gene>
<feature type="domain" description="Gfo/Idh/MocA-like oxidoreductase N-terminal" evidence="3">
    <location>
        <begin position="5"/>
        <end position="119"/>
    </location>
</feature>
<evidence type="ECO:0000259" key="3">
    <source>
        <dbReference type="Pfam" id="PF01408"/>
    </source>
</evidence>
<sequence>MTNQVKIGIIGTGRIANRFVPEARDFAGIGICAVYNPRFSSADGFAAKHGIPAALNDWDALMSAVDAVYIASPHATHYRYVHDSLNAGKHVLCEKPMVLSGKQARELYSLAENKCLVLMEAIKTAYCPGFIQVMNLARSGAIGEIRDVEATFTKLAEPELREMTDTETGGSFLELASYTLLPIIKLLGPHFREVRFDSFYGEHGVDLYTKVFFKYDSGWATSKTGLGVKSEGQLIISGTKGYIRVGAPWWKTRAFEICFEDVSLNQKFTVEYIGEGLHYEISEFMTAISRYKEYASLLSPQESIALADIIEARMIDKEHDTGGLKT</sequence>
<dbReference type="SUPFAM" id="SSF55347">
    <property type="entry name" value="Glyceraldehyde-3-phosphate dehydrogenase-like, C-terminal domain"/>
    <property type="match status" value="1"/>
</dbReference>
<dbReference type="InterPro" id="IPR036291">
    <property type="entry name" value="NAD(P)-bd_dom_sf"/>
</dbReference>
<organism evidence="5 6">
    <name type="scientific">Paenibacillus agaridevorans</name>
    <dbReference type="NCBI Taxonomy" id="171404"/>
    <lineage>
        <taxon>Bacteria</taxon>
        <taxon>Bacillati</taxon>
        <taxon>Bacillota</taxon>
        <taxon>Bacilli</taxon>
        <taxon>Bacillales</taxon>
        <taxon>Paenibacillaceae</taxon>
        <taxon>Paenibacillus</taxon>
    </lineage>
</organism>
<keyword evidence="6" id="KW-1185">Reference proteome</keyword>
<comment type="caution">
    <text evidence="5">The sequence shown here is derived from an EMBL/GenBank/DDBJ whole genome shotgun (WGS) entry which is preliminary data.</text>
</comment>
<comment type="similarity">
    <text evidence="1">Belongs to the Gfo/Idh/MocA family.</text>
</comment>
<dbReference type="InterPro" id="IPR055170">
    <property type="entry name" value="GFO_IDH_MocA-like_dom"/>
</dbReference>
<evidence type="ECO:0000259" key="4">
    <source>
        <dbReference type="Pfam" id="PF22725"/>
    </source>
</evidence>